<comment type="cofactor">
    <cofactor evidence="1">
        <name>NAD(+)</name>
        <dbReference type="ChEBI" id="CHEBI:57540"/>
    </cofactor>
</comment>
<dbReference type="AlphaFoldDB" id="A0A832EBD5"/>
<dbReference type="PANTHER" id="PTHR43078">
    <property type="entry name" value="UDP-GLUCURONIC ACID DECARBOXYLASE-RELATED"/>
    <property type="match status" value="1"/>
</dbReference>
<dbReference type="GO" id="GO:0070403">
    <property type="term" value="F:NAD+ binding"/>
    <property type="evidence" value="ECO:0007669"/>
    <property type="project" value="InterPro"/>
</dbReference>
<evidence type="ECO:0000256" key="4">
    <source>
        <dbReference type="ARBA" id="ARBA00023239"/>
    </source>
</evidence>
<evidence type="ECO:0000259" key="5">
    <source>
        <dbReference type="Pfam" id="PF01370"/>
    </source>
</evidence>
<dbReference type="GO" id="GO:0005737">
    <property type="term" value="C:cytoplasm"/>
    <property type="evidence" value="ECO:0007669"/>
    <property type="project" value="TreeGrafter"/>
</dbReference>
<dbReference type="GO" id="GO:0042732">
    <property type="term" value="P:D-xylose metabolic process"/>
    <property type="evidence" value="ECO:0007669"/>
    <property type="project" value="InterPro"/>
</dbReference>
<dbReference type="UniPathway" id="UPA00796">
    <property type="reaction ID" value="UER00771"/>
</dbReference>
<dbReference type="GO" id="GO:0048040">
    <property type="term" value="F:UDP-glucuronate decarboxylase activity"/>
    <property type="evidence" value="ECO:0007669"/>
    <property type="project" value="TreeGrafter"/>
</dbReference>
<keyword evidence="4" id="KW-0456">Lyase</keyword>
<dbReference type="InterPro" id="IPR036291">
    <property type="entry name" value="NAD(P)-bd_dom_sf"/>
</dbReference>
<evidence type="ECO:0000256" key="3">
    <source>
        <dbReference type="ARBA" id="ARBA00023027"/>
    </source>
</evidence>
<reference evidence="6" key="1">
    <citation type="journal article" date="2020" name="mSystems">
        <title>Genome- and Community-Level Interaction Insights into Carbon Utilization and Element Cycling Functions of Hydrothermarchaeota in Hydrothermal Sediment.</title>
        <authorList>
            <person name="Zhou Z."/>
            <person name="Liu Y."/>
            <person name="Xu W."/>
            <person name="Pan J."/>
            <person name="Luo Z.H."/>
            <person name="Li M."/>
        </authorList>
    </citation>
    <scope>NUCLEOTIDE SEQUENCE [LARGE SCALE GENOMIC DNA]</scope>
    <source>
        <strain evidence="6">SpSt-456</strain>
    </source>
</reference>
<gene>
    <name evidence="6" type="ORF">ENS06_12790</name>
</gene>
<organism evidence="6">
    <name type="scientific">Desulfacinum infernum</name>
    <dbReference type="NCBI Taxonomy" id="35837"/>
    <lineage>
        <taxon>Bacteria</taxon>
        <taxon>Pseudomonadati</taxon>
        <taxon>Thermodesulfobacteriota</taxon>
        <taxon>Syntrophobacteria</taxon>
        <taxon>Syntrophobacterales</taxon>
        <taxon>Syntrophobacteraceae</taxon>
        <taxon>Desulfacinum</taxon>
    </lineage>
</organism>
<comment type="caution">
    <text evidence="6">The sequence shown here is derived from an EMBL/GenBank/DDBJ whole genome shotgun (WGS) entry which is preliminary data.</text>
</comment>
<name>A0A832EBD5_9BACT</name>
<keyword evidence="2" id="KW-0210">Decarboxylase</keyword>
<dbReference type="InterPro" id="IPR044516">
    <property type="entry name" value="UXS-like"/>
</dbReference>
<dbReference type="InterPro" id="IPR001509">
    <property type="entry name" value="Epimerase_deHydtase"/>
</dbReference>
<dbReference type="SUPFAM" id="SSF51735">
    <property type="entry name" value="NAD(P)-binding Rossmann-fold domains"/>
    <property type="match status" value="1"/>
</dbReference>
<keyword evidence="3" id="KW-0520">NAD</keyword>
<proteinExistence type="predicted"/>
<evidence type="ECO:0000313" key="6">
    <source>
        <dbReference type="EMBL" id="HFK98182.1"/>
    </source>
</evidence>
<dbReference type="EMBL" id="DSTK01000037">
    <property type="protein sequence ID" value="HFK98182.1"/>
    <property type="molecule type" value="Genomic_DNA"/>
</dbReference>
<feature type="domain" description="NAD-dependent epimerase/dehydratase" evidence="5">
    <location>
        <begin position="3"/>
        <end position="248"/>
    </location>
</feature>
<evidence type="ECO:0000256" key="1">
    <source>
        <dbReference type="ARBA" id="ARBA00001911"/>
    </source>
</evidence>
<accession>A0A832EBD5</accession>
<dbReference type="GO" id="GO:0033320">
    <property type="term" value="P:UDP-D-xylose biosynthetic process"/>
    <property type="evidence" value="ECO:0007669"/>
    <property type="project" value="UniProtKB-UniPathway"/>
</dbReference>
<sequence>MKVLVTGGAGFIGSHLVDHLMAQGDQVWVIDDLSTGNLKNVAHHLQNPRFHFHLGTILDETLLDRIISQCDVVFHLAAAVGVKLIMNRPVETLETNVRGTEVVLRCANRHKKKVLVTSTSEVYGKAMDDNGGAPLREDADRVVGPTTKRRWSYACSKAFDEFLALAYYEEKKLPVVVVRLFNTVGPRQIGQYGMVIPNFVQKALLNKPIIVYGDGTQSRSFLHVADAVEALVRLMREPRAEGQVVNVGNPEEVTIGELAQLVKDMTHSASPIEFLPYEKAFGPGFEDMRRRRPDITKLKELTGFEPVLDLRSIVASVIEYYQS</sequence>
<protein>
    <submittedName>
        <fullName evidence="6">NAD-dependent epimerase/dehydratase family protein</fullName>
    </submittedName>
</protein>
<dbReference type="Gene3D" id="3.40.50.720">
    <property type="entry name" value="NAD(P)-binding Rossmann-like Domain"/>
    <property type="match status" value="1"/>
</dbReference>
<dbReference type="Pfam" id="PF01370">
    <property type="entry name" value="Epimerase"/>
    <property type="match status" value="1"/>
</dbReference>
<dbReference type="PANTHER" id="PTHR43078:SF6">
    <property type="entry name" value="UDP-GLUCURONIC ACID DECARBOXYLASE 1"/>
    <property type="match status" value="1"/>
</dbReference>
<evidence type="ECO:0000256" key="2">
    <source>
        <dbReference type="ARBA" id="ARBA00022793"/>
    </source>
</evidence>